<sequence length="148" mass="15673">MDHLRAKLDAQGADYAIIRHEKPIRSAREGAAFFGIEPGQTAPTLIGVTTEGCFALIVPGDCGPIDWDLLKPVLGAETVQMASPAEAETATGSRVGDISLIQAGLPVVLHRGLFRYEAVYGGTGVSGSTLRIRPEDLERAVKVAGYLE</sequence>
<dbReference type="Pfam" id="PF04073">
    <property type="entry name" value="tRNA_edit"/>
    <property type="match status" value="1"/>
</dbReference>
<dbReference type="EMBL" id="VYKK01000015">
    <property type="protein sequence ID" value="KAA9004242.1"/>
    <property type="molecule type" value="Genomic_DNA"/>
</dbReference>
<dbReference type="InterPro" id="IPR007214">
    <property type="entry name" value="YbaK/aa-tRNA-synth-assoc-dom"/>
</dbReference>
<dbReference type="InterPro" id="IPR036754">
    <property type="entry name" value="YbaK/aa-tRNA-synt-asso_dom_sf"/>
</dbReference>
<evidence type="ECO:0000313" key="2">
    <source>
        <dbReference type="EMBL" id="KAA9004242.1"/>
    </source>
</evidence>
<dbReference type="SUPFAM" id="SSF55826">
    <property type="entry name" value="YbaK/ProRS associated domain"/>
    <property type="match status" value="1"/>
</dbReference>
<dbReference type="Gene3D" id="3.90.960.10">
    <property type="entry name" value="YbaK/aminoacyl-tRNA synthetase-associated domain"/>
    <property type="match status" value="1"/>
</dbReference>
<name>A0A5J5G9F2_9BACL</name>
<reference evidence="2 3" key="1">
    <citation type="submission" date="2019-09" db="EMBL/GenBank/DDBJ databases">
        <title>Bacillus ochoae sp. nov., Paenibacillus whitsoniae sp. nov., Paenibacillus spiritus sp. nov. Isolated from the Mars Exploration Rover during spacecraft assembly.</title>
        <authorList>
            <person name="Seuylemezian A."/>
            <person name="Vaishampayan P."/>
        </authorList>
    </citation>
    <scope>NUCLEOTIDE SEQUENCE [LARGE SCALE GENOMIC DNA]</scope>
    <source>
        <strain evidence="2 3">MER_111</strain>
    </source>
</reference>
<dbReference type="CDD" id="cd04332">
    <property type="entry name" value="YbaK_like"/>
    <property type="match status" value="1"/>
</dbReference>
<organism evidence="2 3">
    <name type="scientific">Paenibacillus spiritus</name>
    <dbReference type="NCBI Taxonomy" id="2496557"/>
    <lineage>
        <taxon>Bacteria</taxon>
        <taxon>Bacillati</taxon>
        <taxon>Bacillota</taxon>
        <taxon>Bacilli</taxon>
        <taxon>Bacillales</taxon>
        <taxon>Paenibacillaceae</taxon>
        <taxon>Paenibacillus</taxon>
    </lineage>
</organism>
<evidence type="ECO:0000313" key="3">
    <source>
        <dbReference type="Proteomes" id="UP000367750"/>
    </source>
</evidence>
<keyword evidence="3" id="KW-1185">Reference proteome</keyword>
<dbReference type="Proteomes" id="UP000367750">
    <property type="component" value="Unassembled WGS sequence"/>
</dbReference>
<dbReference type="AlphaFoldDB" id="A0A5J5G9F2"/>
<comment type="caution">
    <text evidence="2">The sequence shown here is derived from an EMBL/GenBank/DDBJ whole genome shotgun (WGS) entry which is preliminary data.</text>
</comment>
<feature type="domain" description="YbaK/aminoacyl-tRNA synthetase-associated" evidence="1">
    <location>
        <begin position="22"/>
        <end position="139"/>
    </location>
</feature>
<proteinExistence type="predicted"/>
<evidence type="ECO:0000259" key="1">
    <source>
        <dbReference type="Pfam" id="PF04073"/>
    </source>
</evidence>
<gene>
    <name evidence="2" type="ORF">F4V43_10970</name>
</gene>
<dbReference type="GO" id="GO:0002161">
    <property type="term" value="F:aminoacyl-tRNA deacylase activity"/>
    <property type="evidence" value="ECO:0007669"/>
    <property type="project" value="InterPro"/>
</dbReference>
<protein>
    <recommendedName>
        <fullName evidence="1">YbaK/aminoacyl-tRNA synthetase-associated domain-containing protein</fullName>
    </recommendedName>
</protein>
<dbReference type="OrthoDB" id="1099907at2"/>
<accession>A0A5J5G9F2</accession>